<dbReference type="RefSeq" id="WP_054751840.1">
    <property type="nucleotide sequence ID" value="NZ_JBHUMZ010000021.1"/>
</dbReference>
<name>A0ABW5QBR4_9BACI</name>
<gene>
    <name evidence="2" type="ORF">ACFSW4_09365</name>
</gene>
<keyword evidence="3" id="KW-1185">Reference proteome</keyword>
<accession>A0ABW5QBR4</accession>
<evidence type="ECO:0000256" key="1">
    <source>
        <dbReference type="SAM" id="MobiDB-lite"/>
    </source>
</evidence>
<feature type="region of interest" description="Disordered" evidence="1">
    <location>
        <begin position="129"/>
        <end position="150"/>
    </location>
</feature>
<reference evidence="3" key="1">
    <citation type="journal article" date="2019" name="Int. J. Syst. Evol. Microbiol.">
        <title>The Global Catalogue of Microorganisms (GCM) 10K type strain sequencing project: providing services to taxonomists for standard genome sequencing and annotation.</title>
        <authorList>
            <consortium name="The Broad Institute Genomics Platform"/>
            <consortium name="The Broad Institute Genome Sequencing Center for Infectious Disease"/>
            <person name="Wu L."/>
            <person name="Ma J."/>
        </authorList>
    </citation>
    <scope>NUCLEOTIDE SEQUENCE [LARGE SCALE GENOMIC DNA]</scope>
    <source>
        <strain evidence="3">TISTR 1571</strain>
    </source>
</reference>
<dbReference type="InterPro" id="IPR018691">
    <property type="entry name" value="DUF2188"/>
</dbReference>
<proteinExistence type="predicted"/>
<dbReference type="Proteomes" id="UP001597452">
    <property type="component" value="Unassembled WGS sequence"/>
</dbReference>
<dbReference type="EMBL" id="JBHUMZ010000021">
    <property type="protein sequence ID" value="MFD2639070.1"/>
    <property type="molecule type" value="Genomic_DNA"/>
</dbReference>
<evidence type="ECO:0000313" key="2">
    <source>
        <dbReference type="EMBL" id="MFD2639070.1"/>
    </source>
</evidence>
<evidence type="ECO:0000313" key="3">
    <source>
        <dbReference type="Proteomes" id="UP001597452"/>
    </source>
</evidence>
<sequence length="150" mass="17322">MPYDRKDYPSSLKNLNEATRLKAIEIINAMLEDGYDEDQAIPIGTEQAKEWYDNANDQERQEMRDKSAKELKDHDDHSSRPELMERGVMVIKHDDGWAVQTKTADQASDVFDQKDEAVKRGREIAKNKGTYLEIQDSDGNVQETHSYEDE</sequence>
<dbReference type="Pfam" id="PF09954">
    <property type="entry name" value="DUF2188"/>
    <property type="match status" value="1"/>
</dbReference>
<protein>
    <submittedName>
        <fullName evidence="2">DUF2188 domain-containing protein</fullName>
    </submittedName>
</protein>
<organism evidence="2 3">
    <name type="scientific">Piscibacillus salipiscarius</name>
    <dbReference type="NCBI Taxonomy" id="299480"/>
    <lineage>
        <taxon>Bacteria</taxon>
        <taxon>Bacillati</taxon>
        <taxon>Bacillota</taxon>
        <taxon>Bacilli</taxon>
        <taxon>Bacillales</taxon>
        <taxon>Bacillaceae</taxon>
        <taxon>Piscibacillus</taxon>
    </lineage>
</organism>
<comment type="caution">
    <text evidence="2">The sequence shown here is derived from an EMBL/GenBank/DDBJ whole genome shotgun (WGS) entry which is preliminary data.</text>
</comment>
<feature type="region of interest" description="Disordered" evidence="1">
    <location>
        <begin position="54"/>
        <end position="83"/>
    </location>
</feature>